<comment type="caution">
    <text evidence="1">The sequence shown here is derived from an EMBL/GenBank/DDBJ whole genome shotgun (WGS) entry which is preliminary data.</text>
</comment>
<dbReference type="InterPro" id="IPR009734">
    <property type="entry name" value="Myoviridae_GpU"/>
</dbReference>
<dbReference type="AlphaFoldDB" id="A0A175R724"/>
<reference evidence="1 2" key="1">
    <citation type="journal article" date="2016" name="Front. Microbiol.">
        <title>Genomic Resource of Rice Seed Associated Bacteria.</title>
        <authorList>
            <person name="Midha S."/>
            <person name="Bansal K."/>
            <person name="Sharma S."/>
            <person name="Kumar N."/>
            <person name="Patil P.P."/>
            <person name="Chaudhry V."/>
            <person name="Patil P.B."/>
        </authorList>
    </citation>
    <scope>NUCLEOTIDE SEQUENCE [LARGE SCALE GENOMIC DNA]</scope>
    <source>
        <strain evidence="1 2">NS226</strain>
    </source>
</reference>
<dbReference type="Pfam" id="PF06995">
    <property type="entry name" value="Phage_P2_GpU"/>
    <property type="match status" value="1"/>
</dbReference>
<evidence type="ECO:0000313" key="1">
    <source>
        <dbReference type="EMBL" id="KTQ94995.1"/>
    </source>
</evidence>
<dbReference type="Proteomes" id="UP000078272">
    <property type="component" value="Unassembled WGS sequence"/>
</dbReference>
<dbReference type="PATRIC" id="fig|401562.3.peg.2354"/>
<dbReference type="OrthoDB" id="7678146at2"/>
<dbReference type="EMBL" id="LDPZ01000026">
    <property type="protein sequence ID" value="KTQ94995.1"/>
    <property type="molecule type" value="Genomic_DNA"/>
</dbReference>
<organism evidence="1 2">
    <name type="scientific">Aureimonas ureilytica</name>
    <dbReference type="NCBI Taxonomy" id="401562"/>
    <lineage>
        <taxon>Bacteria</taxon>
        <taxon>Pseudomonadati</taxon>
        <taxon>Pseudomonadota</taxon>
        <taxon>Alphaproteobacteria</taxon>
        <taxon>Hyphomicrobiales</taxon>
        <taxon>Aurantimonadaceae</taxon>
        <taxon>Aureimonas</taxon>
    </lineage>
</organism>
<proteinExistence type="predicted"/>
<accession>A0A175R724</accession>
<dbReference type="RefSeq" id="WP_058635469.1">
    <property type="nucleotide sequence ID" value="NZ_LDPZ01000026.1"/>
</dbReference>
<protein>
    <submittedName>
        <fullName evidence="1">Tail protein</fullName>
    </submittedName>
</protein>
<gene>
    <name evidence="1" type="ORF">NS226_13775</name>
</gene>
<name>A0A175R724_9HYPH</name>
<evidence type="ECO:0000313" key="2">
    <source>
        <dbReference type="Proteomes" id="UP000078272"/>
    </source>
</evidence>
<sequence>MLYLLGAVALDTAPFSVDEVDRTATADFAVKPLIGTAPGREFMGEGDDTIVLTGQLLPERIGGLTELEALHGFRRAGQRVPVMRGDGKMLGWFVLTEVRERHEQLDRNGVGGMLHHTLTLVKVEPEGASPSLLGSMISLFGLI</sequence>